<feature type="chain" id="PRO_5043754682" description="Hydrophobin" evidence="1">
    <location>
        <begin position="22"/>
        <end position="88"/>
    </location>
</feature>
<evidence type="ECO:0000313" key="2">
    <source>
        <dbReference type="EMBL" id="KAK8150408.1"/>
    </source>
</evidence>
<evidence type="ECO:0000256" key="1">
    <source>
        <dbReference type="SAM" id="SignalP"/>
    </source>
</evidence>
<accession>A0AAW0S7U6</accession>
<reference evidence="2 3" key="1">
    <citation type="submission" date="2020-02" db="EMBL/GenBank/DDBJ databases">
        <title>Comparative genomics of the hypocrealean fungal genus Beauvera.</title>
        <authorList>
            <person name="Showalter D.N."/>
            <person name="Bushley K.E."/>
            <person name="Rehner S.A."/>
        </authorList>
    </citation>
    <scope>NUCLEOTIDE SEQUENCE [LARGE SCALE GENOMIC DNA]</scope>
    <source>
        <strain evidence="2 3">ARSEF4384</strain>
    </source>
</reference>
<protein>
    <recommendedName>
        <fullName evidence="4">Hydrophobin</fullName>
    </recommendedName>
</protein>
<gene>
    <name evidence="2" type="ORF">G3M48_002149</name>
</gene>
<evidence type="ECO:0000313" key="3">
    <source>
        <dbReference type="Proteomes" id="UP001397290"/>
    </source>
</evidence>
<proteinExistence type="predicted"/>
<evidence type="ECO:0008006" key="4">
    <source>
        <dbReference type="Google" id="ProtNLM"/>
    </source>
</evidence>
<keyword evidence="1" id="KW-0732">Signal</keyword>
<organism evidence="2 3">
    <name type="scientific">Beauveria asiatica</name>
    <dbReference type="NCBI Taxonomy" id="1069075"/>
    <lineage>
        <taxon>Eukaryota</taxon>
        <taxon>Fungi</taxon>
        <taxon>Dikarya</taxon>
        <taxon>Ascomycota</taxon>
        <taxon>Pezizomycotina</taxon>
        <taxon>Sordariomycetes</taxon>
        <taxon>Hypocreomycetidae</taxon>
        <taxon>Hypocreales</taxon>
        <taxon>Cordycipitaceae</taxon>
        <taxon>Beauveria</taxon>
    </lineage>
</organism>
<dbReference type="EMBL" id="JAAHCF010000017">
    <property type="protein sequence ID" value="KAK8150408.1"/>
    <property type="molecule type" value="Genomic_DNA"/>
</dbReference>
<sequence>MFSRLFTVPAMFLAALGSATASPPGDESACRPLCCKALVQSALYELVGIDCDNGGVDCSFSGKVFACCAALVPIGAQRGTGVQCKPGN</sequence>
<keyword evidence="3" id="KW-1185">Reference proteome</keyword>
<comment type="caution">
    <text evidence="2">The sequence shown here is derived from an EMBL/GenBank/DDBJ whole genome shotgun (WGS) entry which is preliminary data.</text>
</comment>
<dbReference type="AlphaFoldDB" id="A0AAW0S7U6"/>
<name>A0AAW0S7U6_9HYPO</name>
<feature type="signal peptide" evidence="1">
    <location>
        <begin position="1"/>
        <end position="21"/>
    </location>
</feature>
<dbReference type="Proteomes" id="UP001397290">
    <property type="component" value="Unassembled WGS sequence"/>
</dbReference>